<dbReference type="PANTHER" id="PTHR30579">
    <property type="entry name" value="TRANSCRIPTIONAL REGULATOR"/>
    <property type="match status" value="1"/>
</dbReference>
<name>A0A3S0SN11_9HYPH</name>
<dbReference type="InterPro" id="IPR050176">
    <property type="entry name" value="LTTR"/>
</dbReference>
<dbReference type="GO" id="GO:0003677">
    <property type="term" value="F:DNA binding"/>
    <property type="evidence" value="ECO:0007669"/>
    <property type="project" value="UniProtKB-KW"/>
</dbReference>
<dbReference type="SUPFAM" id="SSF46785">
    <property type="entry name" value="Winged helix' DNA-binding domain"/>
    <property type="match status" value="1"/>
</dbReference>
<evidence type="ECO:0000259" key="5">
    <source>
        <dbReference type="PROSITE" id="PS50931"/>
    </source>
</evidence>
<comment type="caution">
    <text evidence="6">The sequence shown here is derived from an EMBL/GenBank/DDBJ whole genome shotgun (WGS) entry which is preliminary data.</text>
</comment>
<keyword evidence="2" id="KW-0805">Transcription regulation</keyword>
<protein>
    <submittedName>
        <fullName evidence="6">LysR family transcriptional regulator</fullName>
    </submittedName>
</protein>
<dbReference type="GO" id="GO:0003700">
    <property type="term" value="F:DNA-binding transcription factor activity"/>
    <property type="evidence" value="ECO:0007669"/>
    <property type="project" value="InterPro"/>
</dbReference>
<evidence type="ECO:0000256" key="2">
    <source>
        <dbReference type="ARBA" id="ARBA00023015"/>
    </source>
</evidence>
<keyword evidence="7" id="KW-1185">Reference proteome</keyword>
<evidence type="ECO:0000313" key="6">
    <source>
        <dbReference type="EMBL" id="RUM22333.1"/>
    </source>
</evidence>
<dbReference type="OrthoDB" id="9789529at2"/>
<dbReference type="Pfam" id="PF00126">
    <property type="entry name" value="HTH_1"/>
    <property type="match status" value="1"/>
</dbReference>
<accession>A0A3S0SN11</accession>
<keyword evidence="4" id="KW-0804">Transcription</keyword>
<evidence type="ECO:0000256" key="1">
    <source>
        <dbReference type="ARBA" id="ARBA00009437"/>
    </source>
</evidence>
<dbReference type="Proteomes" id="UP000278823">
    <property type="component" value="Unassembled WGS sequence"/>
</dbReference>
<sequence>MRYADNDTFLPLDLDLPRTFVALVESGSLSNAGPPVGRSQSAVSMQIQRLERSVGQELLVLGRRQDFELLLFRPPCGVAQAEPLLDYRPTVQSSTRRPSTRRNSPTLLVTRIRSRLLACAAISTS</sequence>
<evidence type="ECO:0000256" key="3">
    <source>
        <dbReference type="ARBA" id="ARBA00023125"/>
    </source>
</evidence>
<dbReference type="PANTHER" id="PTHR30579:SF7">
    <property type="entry name" value="HTH-TYPE TRANSCRIPTIONAL REGULATOR LRHA-RELATED"/>
    <property type="match status" value="1"/>
</dbReference>
<gene>
    <name evidence="6" type="ORF">EFQ99_25365</name>
</gene>
<dbReference type="InterPro" id="IPR036388">
    <property type="entry name" value="WH-like_DNA-bd_sf"/>
</dbReference>
<dbReference type="EMBL" id="RJTH01000010">
    <property type="protein sequence ID" value="RUM22333.1"/>
    <property type="molecule type" value="Genomic_DNA"/>
</dbReference>
<evidence type="ECO:0000313" key="7">
    <source>
        <dbReference type="Proteomes" id="UP000278823"/>
    </source>
</evidence>
<evidence type="ECO:0000256" key="4">
    <source>
        <dbReference type="ARBA" id="ARBA00023163"/>
    </source>
</evidence>
<dbReference type="AlphaFoldDB" id="A0A3S0SN11"/>
<reference evidence="7" key="1">
    <citation type="submission" date="2018-11" db="EMBL/GenBank/DDBJ databases">
        <title>Rhizobium chutanense sp. nov., isolated from root nodules of Phaseolus vulgaris in China.</title>
        <authorList>
            <person name="Huo Y."/>
        </authorList>
    </citation>
    <scope>NUCLEOTIDE SEQUENCE [LARGE SCALE GENOMIC DNA]</scope>
    <source>
        <strain evidence="7">CCBAU 65647</strain>
    </source>
</reference>
<dbReference type="InterPro" id="IPR036390">
    <property type="entry name" value="WH_DNA-bd_sf"/>
</dbReference>
<dbReference type="PROSITE" id="PS50931">
    <property type="entry name" value="HTH_LYSR"/>
    <property type="match status" value="1"/>
</dbReference>
<keyword evidence="3" id="KW-0238">DNA-binding</keyword>
<proteinExistence type="inferred from homology"/>
<comment type="similarity">
    <text evidence="1">Belongs to the LysR transcriptional regulatory family.</text>
</comment>
<dbReference type="Gene3D" id="1.10.10.10">
    <property type="entry name" value="Winged helix-like DNA-binding domain superfamily/Winged helix DNA-binding domain"/>
    <property type="match status" value="1"/>
</dbReference>
<organism evidence="6 7">
    <name type="scientific">Rhizobium vallis</name>
    <dbReference type="NCBI Taxonomy" id="634290"/>
    <lineage>
        <taxon>Bacteria</taxon>
        <taxon>Pseudomonadati</taxon>
        <taxon>Pseudomonadota</taxon>
        <taxon>Alphaproteobacteria</taxon>
        <taxon>Hyphomicrobiales</taxon>
        <taxon>Rhizobiaceae</taxon>
        <taxon>Rhizobium/Agrobacterium group</taxon>
        <taxon>Rhizobium</taxon>
    </lineage>
</organism>
<feature type="domain" description="HTH lysR-type" evidence="5">
    <location>
        <begin position="12"/>
        <end position="70"/>
    </location>
</feature>
<dbReference type="InterPro" id="IPR000847">
    <property type="entry name" value="LysR_HTH_N"/>
</dbReference>